<dbReference type="RefSeq" id="WP_262168369.1">
    <property type="nucleotide sequence ID" value="NZ_CP104965.1"/>
</dbReference>
<keyword evidence="4" id="KW-1185">Reference proteome</keyword>
<protein>
    <submittedName>
        <fullName evidence="3">Phosphotransferase</fullName>
    </submittedName>
</protein>
<gene>
    <name evidence="3" type="ORF">N8A98_21505</name>
</gene>
<sequence>MPLSASDVQPALSLWPDLAGGTTRLINHSENQTFLVETERRGRFTLRIHRPGYQSRPAIESELAWLTALRRDTDVPIPEPIPGLDGRLLQAFKTSGEETRLAVLFRFAYGAEPTPDDDMCQLFRTLGRYAAQLHLHATQWQQPEGFQRPVWRAASILDADGLWGDWRIAPGVDKTIRAVLDRTDSALWRRLGEYGLGEDRFGLIHADMRLGNLLVDGSNVTLIDFDDAGFCWFVYDFAAAISFHETNAAIPALRSLWIEGYRTVRPLDDEHVEAIDSMVMLRRMALLAWIGSHAETRLAQTHKRGFAAGTAQLAERYLRGALWPK</sequence>
<evidence type="ECO:0000313" key="4">
    <source>
        <dbReference type="Proteomes" id="UP001061862"/>
    </source>
</evidence>
<feature type="domain" description="Aminoglycoside phosphotransferase" evidence="2">
    <location>
        <begin position="26"/>
        <end position="266"/>
    </location>
</feature>
<evidence type="ECO:0000313" key="3">
    <source>
        <dbReference type="EMBL" id="UXN69755.1"/>
    </source>
</evidence>
<name>A0ABY6CBY3_9HYPH</name>
<dbReference type="InterPro" id="IPR002575">
    <property type="entry name" value="Aminoglycoside_PTrfase"/>
</dbReference>
<dbReference type="Pfam" id="PF01636">
    <property type="entry name" value="APH"/>
    <property type="match status" value="1"/>
</dbReference>
<dbReference type="SUPFAM" id="SSF56112">
    <property type="entry name" value="Protein kinase-like (PK-like)"/>
    <property type="match status" value="1"/>
</dbReference>
<dbReference type="PANTHER" id="PTHR21064:SF6">
    <property type="entry name" value="AMINOGLYCOSIDE PHOSPHOTRANSFERASE DOMAIN-CONTAINING PROTEIN"/>
    <property type="match status" value="1"/>
</dbReference>
<dbReference type="EMBL" id="CP104965">
    <property type="protein sequence ID" value="UXN69755.1"/>
    <property type="molecule type" value="Genomic_DNA"/>
</dbReference>
<dbReference type="PANTHER" id="PTHR21064">
    <property type="entry name" value="AMINOGLYCOSIDE PHOSPHOTRANSFERASE DOMAIN-CONTAINING PROTEIN-RELATED"/>
    <property type="match status" value="1"/>
</dbReference>
<comment type="similarity">
    <text evidence="1">Belongs to the pseudomonas-type ThrB family.</text>
</comment>
<dbReference type="InterPro" id="IPR011009">
    <property type="entry name" value="Kinase-like_dom_sf"/>
</dbReference>
<reference evidence="3 4" key="1">
    <citation type="submission" date="2022-09" db="EMBL/GenBank/DDBJ databases">
        <title>Interaction between co-microsymbionts with complementary sets of symbiotic genes in legume-rhizobium systems.</title>
        <authorList>
            <person name="Safronova V."/>
            <person name="Sazanova A."/>
            <person name="Afonin A."/>
            <person name="Chirak E."/>
        </authorList>
    </citation>
    <scope>NUCLEOTIDE SEQUENCE [LARGE SCALE GENOMIC DNA]</scope>
    <source>
        <strain evidence="3 4">A18/4-1</strain>
    </source>
</reference>
<proteinExistence type="inferred from homology"/>
<evidence type="ECO:0000256" key="1">
    <source>
        <dbReference type="ARBA" id="ARBA00038240"/>
    </source>
</evidence>
<organism evidence="3 4">
    <name type="scientific">Devosia neptuniae</name>
    <dbReference type="NCBI Taxonomy" id="191302"/>
    <lineage>
        <taxon>Bacteria</taxon>
        <taxon>Pseudomonadati</taxon>
        <taxon>Pseudomonadota</taxon>
        <taxon>Alphaproteobacteria</taxon>
        <taxon>Hyphomicrobiales</taxon>
        <taxon>Devosiaceae</taxon>
        <taxon>Devosia</taxon>
    </lineage>
</organism>
<dbReference type="Gene3D" id="3.30.200.20">
    <property type="entry name" value="Phosphorylase Kinase, domain 1"/>
    <property type="match status" value="1"/>
</dbReference>
<dbReference type="InterPro" id="IPR050249">
    <property type="entry name" value="Pseudomonas-type_ThrB"/>
</dbReference>
<evidence type="ECO:0000259" key="2">
    <source>
        <dbReference type="Pfam" id="PF01636"/>
    </source>
</evidence>
<accession>A0ABY6CBY3</accession>
<dbReference type="Proteomes" id="UP001061862">
    <property type="component" value="Chromosome"/>
</dbReference>
<dbReference type="Gene3D" id="3.90.1200.10">
    <property type="match status" value="1"/>
</dbReference>